<dbReference type="RefSeq" id="WP_377914353.1">
    <property type="nucleotide sequence ID" value="NZ_JBHSKS010000005.1"/>
</dbReference>
<accession>A0ABW0BVT5</accession>
<evidence type="ECO:0000313" key="1">
    <source>
        <dbReference type="EMBL" id="MFC5191887.1"/>
    </source>
</evidence>
<gene>
    <name evidence="1" type="ORF">ACFPIK_08915</name>
</gene>
<reference evidence="2" key="1">
    <citation type="journal article" date="2019" name="Int. J. Syst. Evol. Microbiol.">
        <title>The Global Catalogue of Microorganisms (GCM) 10K type strain sequencing project: providing services to taxonomists for standard genome sequencing and annotation.</title>
        <authorList>
            <consortium name="The Broad Institute Genomics Platform"/>
            <consortium name="The Broad Institute Genome Sequencing Center for Infectious Disease"/>
            <person name="Wu L."/>
            <person name="Ma J."/>
        </authorList>
    </citation>
    <scope>NUCLEOTIDE SEQUENCE [LARGE SCALE GENOMIC DNA]</scope>
    <source>
        <strain evidence="2">CGMCC 1.7030</strain>
    </source>
</reference>
<dbReference type="Gene3D" id="1.10.3540.10">
    <property type="entry name" value="uncharacterized protein from magnetospirillum magneticum domain"/>
    <property type="match status" value="1"/>
</dbReference>
<dbReference type="Proteomes" id="UP001596163">
    <property type="component" value="Unassembled WGS sequence"/>
</dbReference>
<dbReference type="InterPro" id="IPR023137">
    <property type="entry name" value="BrxA_sf"/>
</dbReference>
<comment type="caution">
    <text evidence="1">The sequence shown here is derived from an EMBL/GenBank/DDBJ whole genome shotgun (WGS) entry which is preliminary data.</text>
</comment>
<dbReference type="Pfam" id="PF08849">
    <property type="entry name" value="BrxA"/>
    <property type="match status" value="1"/>
</dbReference>
<proteinExistence type="predicted"/>
<dbReference type="EMBL" id="JBHSKS010000005">
    <property type="protein sequence ID" value="MFC5191887.1"/>
    <property type="molecule type" value="Genomic_DNA"/>
</dbReference>
<evidence type="ECO:0000313" key="2">
    <source>
        <dbReference type="Proteomes" id="UP001596163"/>
    </source>
</evidence>
<sequence length="255" mass="29659">MTSPRFNYNSNLAKGSGLVNETLALIEFYEIGESKSEFITRCISHNILNKSTEHRTKDIINLVFFDRYWKANENTVKNLKLLRESGLSLDSLKSILFVYTSRANKVLFDFVLELRKEKHSKKITKDTSRSFLLRAISDGKAPAWSDSMISRVSSYLVSCLNDFGLLDKEGFLKVTSPNTKVCSFFLHELHFKGYSDQKIVEDEIWSLLGFEFHQLIKEIERISFKGTFIFQYSGEILKIGWVFKTMEEFIDYECR</sequence>
<keyword evidence="2" id="KW-1185">Reference proteome</keyword>
<organism evidence="1 2">
    <name type="scientific">Algoriphagus aquatilis</name>
    <dbReference type="NCBI Taxonomy" id="490186"/>
    <lineage>
        <taxon>Bacteria</taxon>
        <taxon>Pseudomonadati</taxon>
        <taxon>Bacteroidota</taxon>
        <taxon>Cytophagia</taxon>
        <taxon>Cytophagales</taxon>
        <taxon>Cyclobacteriaceae</taxon>
        <taxon>Algoriphagus</taxon>
    </lineage>
</organism>
<dbReference type="InterPro" id="IPR014948">
    <property type="entry name" value="BrxA"/>
</dbReference>
<name>A0ABW0BVT5_9BACT</name>
<protein>
    <submittedName>
        <fullName evidence="1">BrxA family protein</fullName>
    </submittedName>
</protein>